<evidence type="ECO:0008006" key="3">
    <source>
        <dbReference type="Google" id="ProtNLM"/>
    </source>
</evidence>
<reference evidence="1" key="1">
    <citation type="submission" date="2023-06" db="EMBL/GenBank/DDBJ databases">
        <title>Reference genome for the Northern bat (Eptesicus nilssonii), a most northern bat species.</title>
        <authorList>
            <person name="Laine V.N."/>
            <person name="Pulliainen A.T."/>
            <person name="Lilley T.M."/>
        </authorList>
    </citation>
    <scope>NUCLEOTIDE SEQUENCE</scope>
    <source>
        <strain evidence="1">BLF_Eptnil</strain>
        <tissue evidence="1">Kidney</tissue>
    </source>
</reference>
<dbReference type="AlphaFoldDB" id="A0AA40HNS1"/>
<name>A0AA40HNS1_CNENI</name>
<evidence type="ECO:0000313" key="1">
    <source>
        <dbReference type="EMBL" id="KAK1334645.1"/>
    </source>
</evidence>
<sequence>MKVATLSNRVSVQMTQLYIGRRCHLGLPYIEKRNVLLQSLNEILFSGYHKKPLPQAAGGDEGPLPLITPVLYKRNDKVWITAHLLTTWSIEYVKPTLVLLTDNAPGHPRAQIEMYNEIILCSCLLTQHPFCSPWIRENTFYKAIAAINSDFSDESGQVKLSIFWKGFTILDAIKNIYDSWEEVKLLLLRRIWKKLVSTLTDDFERFKTHLEEVTADVVDIARALELEVNPADVTEWL</sequence>
<protein>
    <recommendedName>
        <fullName evidence="3">DDE-1 domain-containing protein</fullName>
    </recommendedName>
</protein>
<gene>
    <name evidence="1" type="ORF">QTO34_005653</name>
</gene>
<organism evidence="1 2">
    <name type="scientific">Cnephaeus nilssonii</name>
    <name type="common">Northern bat</name>
    <name type="synonym">Eptesicus nilssonii</name>
    <dbReference type="NCBI Taxonomy" id="3371016"/>
    <lineage>
        <taxon>Eukaryota</taxon>
        <taxon>Metazoa</taxon>
        <taxon>Chordata</taxon>
        <taxon>Craniata</taxon>
        <taxon>Vertebrata</taxon>
        <taxon>Euteleostomi</taxon>
        <taxon>Mammalia</taxon>
        <taxon>Eutheria</taxon>
        <taxon>Laurasiatheria</taxon>
        <taxon>Chiroptera</taxon>
        <taxon>Yangochiroptera</taxon>
        <taxon>Vespertilionidae</taxon>
        <taxon>Cnephaeus</taxon>
    </lineage>
</organism>
<dbReference type="EMBL" id="JAULJE010000015">
    <property type="protein sequence ID" value="KAK1334645.1"/>
    <property type="molecule type" value="Genomic_DNA"/>
</dbReference>
<comment type="caution">
    <text evidence="1">The sequence shown here is derived from an EMBL/GenBank/DDBJ whole genome shotgun (WGS) entry which is preliminary data.</text>
</comment>
<dbReference type="Proteomes" id="UP001177744">
    <property type="component" value="Unassembled WGS sequence"/>
</dbReference>
<evidence type="ECO:0000313" key="2">
    <source>
        <dbReference type="Proteomes" id="UP001177744"/>
    </source>
</evidence>
<keyword evidence="2" id="KW-1185">Reference proteome</keyword>
<accession>A0AA40HNS1</accession>
<proteinExistence type="predicted"/>